<organism evidence="1 2">
    <name type="scientific">Neisseria shayeganii 871</name>
    <dbReference type="NCBI Taxonomy" id="1032488"/>
    <lineage>
        <taxon>Bacteria</taxon>
        <taxon>Pseudomonadati</taxon>
        <taxon>Pseudomonadota</taxon>
        <taxon>Betaproteobacteria</taxon>
        <taxon>Neisseriales</taxon>
        <taxon>Neisseriaceae</taxon>
        <taxon>Neisseria</taxon>
    </lineage>
</organism>
<dbReference type="AlphaFoldDB" id="G4CG03"/>
<dbReference type="Proteomes" id="UP000003019">
    <property type="component" value="Unassembled WGS sequence"/>
</dbReference>
<gene>
    <name evidence="1" type="ORF">HMPREF9371_0542</name>
</gene>
<evidence type="ECO:0000313" key="2">
    <source>
        <dbReference type="Proteomes" id="UP000003019"/>
    </source>
</evidence>
<name>G4CG03_9NEIS</name>
<dbReference type="EMBL" id="AGAY01000020">
    <property type="protein sequence ID" value="EGY53244.1"/>
    <property type="molecule type" value="Genomic_DNA"/>
</dbReference>
<protein>
    <submittedName>
        <fullName evidence="1">Uncharacterized protein</fullName>
    </submittedName>
</protein>
<reference evidence="1 2" key="1">
    <citation type="submission" date="2011-05" db="EMBL/GenBank/DDBJ databases">
        <authorList>
            <person name="Muzny D."/>
            <person name="Qin X."/>
            <person name="Deng J."/>
            <person name="Jiang H."/>
            <person name="Liu Y."/>
            <person name="Qu J."/>
            <person name="Song X.-Z."/>
            <person name="Zhang L."/>
            <person name="Thornton R."/>
            <person name="Coyle M."/>
            <person name="Francisco L."/>
            <person name="Jackson L."/>
            <person name="Javaid M."/>
            <person name="Korchina V."/>
            <person name="Kovar C."/>
            <person name="Mata R."/>
            <person name="Mathew T."/>
            <person name="Ngo R."/>
            <person name="Nguyen L."/>
            <person name="Nguyen N."/>
            <person name="Okwuonu G."/>
            <person name="Ongeri F."/>
            <person name="Pham C."/>
            <person name="Simmons D."/>
            <person name="Wilczek-Boney K."/>
            <person name="Hale W."/>
            <person name="Jakkamsetti A."/>
            <person name="Pham P."/>
            <person name="Ruth R."/>
            <person name="San Lucas F."/>
            <person name="Warren J."/>
            <person name="Zhang J."/>
            <person name="Zhao Z."/>
            <person name="Zhou C."/>
            <person name="Zhu D."/>
            <person name="Lee S."/>
            <person name="Bess C."/>
            <person name="Blankenburg K."/>
            <person name="Forbes L."/>
            <person name="Fu Q."/>
            <person name="Gubbala S."/>
            <person name="Hirani K."/>
            <person name="Jayaseelan J.C."/>
            <person name="Lara F."/>
            <person name="Munidasa M."/>
            <person name="Palculict T."/>
            <person name="Patil S."/>
            <person name="Pu L.-L."/>
            <person name="Saada N."/>
            <person name="Tang L."/>
            <person name="Weissenberger G."/>
            <person name="Zhu Y."/>
            <person name="Hemphill L."/>
            <person name="Shang Y."/>
            <person name="Youmans B."/>
            <person name="Ayvaz T."/>
            <person name="Ross M."/>
            <person name="Santibanez J."/>
            <person name="Aqrawi P."/>
            <person name="Gross S."/>
            <person name="Joshi V."/>
            <person name="Fowler G."/>
            <person name="Nazareth L."/>
            <person name="Reid J."/>
            <person name="Worley K."/>
            <person name="Petrosino J."/>
            <person name="Highlander S."/>
            <person name="Gibbs R."/>
        </authorList>
    </citation>
    <scope>NUCLEOTIDE SEQUENCE [LARGE SCALE GENOMIC DNA]</scope>
    <source>
        <strain evidence="1 2">871</strain>
    </source>
</reference>
<accession>G4CG03</accession>
<dbReference type="HOGENOM" id="CLU_072497_0_0_4"/>
<sequence length="307" mass="35627">MKLQIEDWNIQHTKDISSHLTKNIYDVVYICSDLYDHRDSWSRSYFNKIAKKIIEVKYNPNDIQIEIDSENFKIVDLCKYEIPSGKILIDSTSLSLVELIHLFQICKIKNKQFDIIYVQPSEYKEIDQSVSSYKIDKLYDLSDDGLGMQQVPPFVGPISNAYILVNLGFEGHRIGSLINSDVFQIDEESKFYCFMGIPAFKFGWENEVISTNYAQLSKIKERITFYYSGANDPIKLYDLIESIYSSAEYERRNLCLVPLGTKPSTIAFALFAINHPRILLMYDFVKKKTSRSKGAELVHIWRVQISN</sequence>
<proteinExistence type="predicted"/>
<dbReference type="RefSeq" id="WP_009118236.1">
    <property type="nucleotide sequence ID" value="NZ_JH164926.1"/>
</dbReference>
<comment type="caution">
    <text evidence="1">The sequence shown here is derived from an EMBL/GenBank/DDBJ whole genome shotgun (WGS) entry which is preliminary data.</text>
</comment>
<keyword evidence="2" id="KW-1185">Reference proteome</keyword>
<dbReference type="OrthoDB" id="3034510at2"/>
<evidence type="ECO:0000313" key="1">
    <source>
        <dbReference type="EMBL" id="EGY53244.1"/>
    </source>
</evidence>